<dbReference type="EMBL" id="QAOG01000007">
    <property type="protein sequence ID" value="PTQ58623.1"/>
    <property type="molecule type" value="Genomic_DNA"/>
</dbReference>
<feature type="region of interest" description="Disordered" evidence="12">
    <location>
        <begin position="119"/>
        <end position="139"/>
    </location>
</feature>
<reference evidence="16 17" key="1">
    <citation type="submission" date="2018-04" db="EMBL/GenBank/DDBJ databases">
        <title>Genomic Encyclopedia of Type Strains, Phase III (KMG-III): the genomes of soil and plant-associated and newly described type strains.</title>
        <authorList>
            <person name="Whitman W."/>
        </authorList>
    </citation>
    <scope>NUCLEOTIDE SEQUENCE [LARGE SCALE GENOMIC DNA]</scope>
    <source>
        <strain evidence="16 17">MA101b</strain>
    </source>
</reference>
<evidence type="ECO:0000256" key="12">
    <source>
        <dbReference type="SAM" id="MobiDB-lite"/>
    </source>
</evidence>
<dbReference type="SUPFAM" id="SSF56935">
    <property type="entry name" value="Porins"/>
    <property type="match status" value="1"/>
</dbReference>
<evidence type="ECO:0000256" key="11">
    <source>
        <dbReference type="RuleBase" id="RU003357"/>
    </source>
</evidence>
<keyword evidence="4 9" id="KW-0812">Transmembrane</keyword>
<evidence type="ECO:0000256" key="3">
    <source>
        <dbReference type="ARBA" id="ARBA00022452"/>
    </source>
</evidence>
<name>A0A2T5GH34_9SPHN</name>
<feature type="region of interest" description="Disordered" evidence="12">
    <location>
        <begin position="30"/>
        <end position="69"/>
    </location>
</feature>
<dbReference type="RefSeq" id="WP_107959448.1">
    <property type="nucleotide sequence ID" value="NZ_QAOG01000007.1"/>
</dbReference>
<dbReference type="Pfam" id="PF00593">
    <property type="entry name" value="TonB_dep_Rec_b-barrel"/>
    <property type="match status" value="1"/>
</dbReference>
<evidence type="ECO:0000256" key="6">
    <source>
        <dbReference type="ARBA" id="ARBA00023077"/>
    </source>
</evidence>
<keyword evidence="6 11" id="KW-0798">TonB box</keyword>
<keyword evidence="7 9" id="KW-0472">Membrane</keyword>
<evidence type="ECO:0000256" key="2">
    <source>
        <dbReference type="ARBA" id="ARBA00022448"/>
    </source>
</evidence>
<evidence type="ECO:0000256" key="1">
    <source>
        <dbReference type="ARBA" id="ARBA00004571"/>
    </source>
</evidence>
<sequence length="950" mass="101250">MINRKTAFCGASALAMMIAGTAAAQVQPQPQPAVPAASPSASVTADGTSPAADTGAAQISSAGPAPSETADADIVVTGSRIPANGFGAPTPVTVASATQLNAAVPTTLGEALKQLPALSSSVGPRGAQTSSGQGGAYLNLRNLGPTRTLTLFDGRRFIPNDGSGQVDTNLFPQALVERVEVVTGGASAAYGSDAVGGVVNFIINKKFTGLTGTIQGGVTTYGDNAEQKYELAYGTPFAGGRGHFLVSGEFFRNEGVEDRLSRSYSRQSCQPIALPAGSATSREFACDVRVANATFGGLITGPTAFRGTTFDASGQPIPFIYGTSLTNSTMIGGSGPRPQFAPLISELEKHIAYTRASYELSDAVTVFAEGNYGKTHNDYQVGSYSNQIGTTALVIRRDNAYLPTTIRDRMTALGTQTLTMGRYDDDLPRTQVNADNETIRGVLGLEGTVFGGLKWNTYVEAARNDRHLALTNDLIQQNYVNAADAVVNPANGQIVCRSTLTTPGNGCVPVNVFGFHAPTDAALNYVTGTNTADQRFKEFVAAGSIAGSAFQNWAGDVGFAAGLEFRKQSFNQTVDALSEAFNPVTNAEGAYRVGNAKAQSGEYEVTEGFLEVDVPLLRDVNLFKALDFNGAVRRTHYTTSGSVTTWKAGLTWAINDELRFRGTRSRDIRAPSLYELFQRGTTSFQPQVFDRATNSTATNVRSVVLGNLNLTPEVAKTTTFGAVYSPSFLRGFNASIDFYDIRIKDAIASLSFQQTLDDCFNGSAASCAFVRRNDAGQLIQIDLVTQNLAAFDTRGIDFEMSYKSRIATDANLSLRLLGNYVDRYIQRTPNVVAVDRAGQIGTAPHWRMTGQVQLDAKPFSVFTQGRFIGGGAYDKGTVPTDLAQRHFNGQLLVDTRIGYKLPMGGDVETYLSVTNVFNQLINPYVSNGPSGVQDFDSIGRTFRAGVRFTF</sequence>
<dbReference type="PANTHER" id="PTHR47234:SF2">
    <property type="entry name" value="TONB-DEPENDENT RECEPTOR"/>
    <property type="match status" value="1"/>
</dbReference>
<evidence type="ECO:0000259" key="14">
    <source>
        <dbReference type="Pfam" id="PF00593"/>
    </source>
</evidence>
<comment type="caution">
    <text evidence="16">The sequence shown here is derived from an EMBL/GenBank/DDBJ whole genome shotgun (WGS) entry which is preliminary data.</text>
</comment>
<dbReference type="PROSITE" id="PS01156">
    <property type="entry name" value="TONB_DEPENDENT_REC_2"/>
    <property type="match status" value="1"/>
</dbReference>
<evidence type="ECO:0000313" key="17">
    <source>
        <dbReference type="Proteomes" id="UP000244189"/>
    </source>
</evidence>
<dbReference type="Gene3D" id="2.170.130.10">
    <property type="entry name" value="TonB-dependent receptor, plug domain"/>
    <property type="match status" value="1"/>
</dbReference>
<evidence type="ECO:0000256" key="10">
    <source>
        <dbReference type="PROSITE-ProRule" id="PRU10144"/>
    </source>
</evidence>
<evidence type="ECO:0000256" key="13">
    <source>
        <dbReference type="SAM" id="SignalP"/>
    </source>
</evidence>
<evidence type="ECO:0000256" key="9">
    <source>
        <dbReference type="PROSITE-ProRule" id="PRU01360"/>
    </source>
</evidence>
<evidence type="ECO:0000256" key="5">
    <source>
        <dbReference type="ARBA" id="ARBA00022729"/>
    </source>
</evidence>
<dbReference type="InterPro" id="IPR012910">
    <property type="entry name" value="Plug_dom"/>
</dbReference>
<feature type="signal peptide" evidence="13">
    <location>
        <begin position="1"/>
        <end position="24"/>
    </location>
</feature>
<dbReference type="InterPro" id="IPR039426">
    <property type="entry name" value="TonB-dep_rcpt-like"/>
</dbReference>
<keyword evidence="5 13" id="KW-0732">Signal</keyword>
<organism evidence="16 17">
    <name type="scientific">Sphingomonas aurantiaca</name>
    <dbReference type="NCBI Taxonomy" id="185949"/>
    <lineage>
        <taxon>Bacteria</taxon>
        <taxon>Pseudomonadati</taxon>
        <taxon>Pseudomonadota</taxon>
        <taxon>Alphaproteobacteria</taxon>
        <taxon>Sphingomonadales</taxon>
        <taxon>Sphingomonadaceae</taxon>
        <taxon>Sphingomonas</taxon>
    </lineage>
</organism>
<dbReference type="InterPro" id="IPR036942">
    <property type="entry name" value="Beta-barrel_TonB_sf"/>
</dbReference>
<accession>A0A2T5GH34</accession>
<protein>
    <submittedName>
        <fullName evidence="16">TonB-dependent receptor-like protein</fullName>
    </submittedName>
</protein>
<dbReference type="Pfam" id="PF07715">
    <property type="entry name" value="Plug"/>
    <property type="match status" value="1"/>
</dbReference>
<dbReference type="GO" id="GO:0009279">
    <property type="term" value="C:cell outer membrane"/>
    <property type="evidence" value="ECO:0007669"/>
    <property type="project" value="UniProtKB-SubCell"/>
</dbReference>
<feature type="compositionally biased region" description="Polar residues" evidence="12">
    <location>
        <begin position="119"/>
        <end position="131"/>
    </location>
</feature>
<comment type="subcellular location">
    <subcellularLocation>
        <location evidence="1 9">Cell outer membrane</location>
        <topology evidence="1 9">Multi-pass membrane protein</topology>
    </subcellularLocation>
</comment>
<dbReference type="InterPro" id="IPR000531">
    <property type="entry name" value="Beta-barrel_TonB"/>
</dbReference>
<keyword evidence="2 9" id="KW-0813">Transport</keyword>
<dbReference type="PROSITE" id="PS52016">
    <property type="entry name" value="TONB_DEPENDENT_REC_3"/>
    <property type="match status" value="1"/>
</dbReference>
<evidence type="ECO:0000256" key="4">
    <source>
        <dbReference type="ARBA" id="ARBA00022692"/>
    </source>
</evidence>
<dbReference type="InterPro" id="IPR010917">
    <property type="entry name" value="TonB_rcpt_CS"/>
</dbReference>
<feature type="domain" description="TonB-dependent receptor plug" evidence="15">
    <location>
        <begin position="88"/>
        <end position="198"/>
    </location>
</feature>
<dbReference type="PANTHER" id="PTHR47234">
    <property type="match status" value="1"/>
</dbReference>
<feature type="short sequence motif" description="TonB C-terminal box" evidence="10">
    <location>
        <begin position="933"/>
        <end position="950"/>
    </location>
</feature>
<dbReference type="AlphaFoldDB" id="A0A2T5GH34"/>
<evidence type="ECO:0000313" key="16">
    <source>
        <dbReference type="EMBL" id="PTQ58623.1"/>
    </source>
</evidence>
<dbReference type="Gene3D" id="2.40.170.20">
    <property type="entry name" value="TonB-dependent receptor, beta-barrel domain"/>
    <property type="match status" value="1"/>
</dbReference>
<evidence type="ECO:0000256" key="7">
    <source>
        <dbReference type="ARBA" id="ARBA00023136"/>
    </source>
</evidence>
<gene>
    <name evidence="16" type="ORF">C8J26_3490</name>
</gene>
<keyword evidence="3 9" id="KW-1134">Transmembrane beta strand</keyword>
<comment type="similarity">
    <text evidence="9 11">Belongs to the TonB-dependent receptor family.</text>
</comment>
<feature type="chain" id="PRO_5015772820" evidence="13">
    <location>
        <begin position="25"/>
        <end position="950"/>
    </location>
</feature>
<keyword evidence="16" id="KW-0675">Receptor</keyword>
<dbReference type="Proteomes" id="UP000244189">
    <property type="component" value="Unassembled WGS sequence"/>
</dbReference>
<evidence type="ECO:0000259" key="15">
    <source>
        <dbReference type="Pfam" id="PF07715"/>
    </source>
</evidence>
<dbReference type="InterPro" id="IPR037066">
    <property type="entry name" value="Plug_dom_sf"/>
</dbReference>
<evidence type="ECO:0000256" key="8">
    <source>
        <dbReference type="ARBA" id="ARBA00023237"/>
    </source>
</evidence>
<feature type="compositionally biased region" description="Low complexity" evidence="12">
    <location>
        <begin position="30"/>
        <end position="43"/>
    </location>
</feature>
<proteinExistence type="inferred from homology"/>
<feature type="domain" description="TonB-dependent receptor-like beta-barrel" evidence="14">
    <location>
        <begin position="433"/>
        <end position="916"/>
    </location>
</feature>
<keyword evidence="17" id="KW-1185">Reference proteome</keyword>
<keyword evidence="8 9" id="KW-0998">Cell outer membrane</keyword>